<dbReference type="Pfam" id="PF14042">
    <property type="entry name" value="DUF4247"/>
    <property type="match status" value="1"/>
</dbReference>
<feature type="region of interest" description="Disordered" evidence="1">
    <location>
        <begin position="177"/>
        <end position="202"/>
    </location>
</feature>
<feature type="signal peptide" evidence="2">
    <location>
        <begin position="1"/>
        <end position="20"/>
    </location>
</feature>
<comment type="caution">
    <text evidence="3">The sequence shown here is derived from an EMBL/GenBank/DDBJ whole genome shotgun (WGS) entry which is preliminary data.</text>
</comment>
<name>A0ABW5BPX9_9BACI</name>
<dbReference type="Proteomes" id="UP001597318">
    <property type="component" value="Unassembled WGS sequence"/>
</dbReference>
<protein>
    <submittedName>
        <fullName evidence="3">DUF4247 domain-containing protein</fullName>
    </submittedName>
</protein>
<evidence type="ECO:0000313" key="3">
    <source>
        <dbReference type="EMBL" id="MFD2212162.1"/>
    </source>
</evidence>
<proteinExistence type="predicted"/>
<accession>A0ABW5BPX9</accession>
<organism evidence="3 4">
    <name type="scientific">Metabacillus endolithicus</name>
    <dbReference type="NCBI Taxonomy" id="1535204"/>
    <lineage>
        <taxon>Bacteria</taxon>
        <taxon>Bacillati</taxon>
        <taxon>Bacillota</taxon>
        <taxon>Bacilli</taxon>
        <taxon>Bacillales</taxon>
        <taxon>Bacillaceae</taxon>
        <taxon>Metabacillus</taxon>
    </lineage>
</organism>
<reference evidence="4" key="1">
    <citation type="journal article" date="2019" name="Int. J. Syst. Evol. Microbiol.">
        <title>The Global Catalogue of Microorganisms (GCM) 10K type strain sequencing project: providing services to taxonomists for standard genome sequencing and annotation.</title>
        <authorList>
            <consortium name="The Broad Institute Genomics Platform"/>
            <consortium name="The Broad Institute Genome Sequencing Center for Infectious Disease"/>
            <person name="Wu L."/>
            <person name="Ma J."/>
        </authorList>
    </citation>
    <scope>NUCLEOTIDE SEQUENCE [LARGE SCALE GENOMIC DNA]</scope>
    <source>
        <strain evidence="4">CGMCC 1.15474</strain>
    </source>
</reference>
<dbReference type="EMBL" id="JBHUIK010000001">
    <property type="protein sequence ID" value="MFD2212162.1"/>
    <property type="molecule type" value="Genomic_DNA"/>
</dbReference>
<dbReference type="RefSeq" id="WP_247342938.1">
    <property type="nucleotide sequence ID" value="NZ_CP095550.1"/>
</dbReference>
<sequence length="202" mass="22275">MKKPLLFIFLSCILLLSACGSETQGSTEGSFFKDGIADFISTTYILQDVVSSQGQSGQISEIYSAENKSIDDVANELQEYEKPREVSEKKENKQVLIYQDTFVMLTNDEENPANTLVEVSTYDFVRNNYSPDFFDGLFLLWVLDEVLDVDDWGKKQSNKCYSNQDDCYRGYSSSGGSFKTGGTSTVRGGTSSVRGGGPGTGK</sequence>
<keyword evidence="2" id="KW-0732">Signal</keyword>
<dbReference type="PROSITE" id="PS51257">
    <property type="entry name" value="PROKAR_LIPOPROTEIN"/>
    <property type="match status" value="1"/>
</dbReference>
<feature type="compositionally biased region" description="Low complexity" evidence="1">
    <location>
        <begin position="177"/>
        <end position="193"/>
    </location>
</feature>
<dbReference type="InterPro" id="IPR025341">
    <property type="entry name" value="DUF4247"/>
</dbReference>
<evidence type="ECO:0000256" key="1">
    <source>
        <dbReference type="SAM" id="MobiDB-lite"/>
    </source>
</evidence>
<evidence type="ECO:0000256" key="2">
    <source>
        <dbReference type="SAM" id="SignalP"/>
    </source>
</evidence>
<feature type="chain" id="PRO_5045890678" evidence="2">
    <location>
        <begin position="21"/>
        <end position="202"/>
    </location>
</feature>
<gene>
    <name evidence="3" type="ORF">ACFSKK_00380</name>
</gene>
<keyword evidence="4" id="KW-1185">Reference proteome</keyword>
<evidence type="ECO:0000313" key="4">
    <source>
        <dbReference type="Proteomes" id="UP001597318"/>
    </source>
</evidence>